<sequence length="61" mass="6997">MSNEYSISINIHYWIQDVAINIWQYTGDSIDSTDNLIEEIRDVNLASIERKIDDISTYGGS</sequence>
<evidence type="ECO:0000313" key="2">
    <source>
        <dbReference type="Proteomes" id="UP000271624"/>
    </source>
</evidence>
<reference evidence="1" key="1">
    <citation type="submission" date="2018-12" db="EMBL/GenBank/DDBJ databases">
        <authorList>
            <person name="Will S."/>
            <person name="Neumann-Schaal M."/>
            <person name="Henke P."/>
        </authorList>
    </citation>
    <scope>NUCLEOTIDE SEQUENCE</scope>
    <source>
        <strain evidence="1">PCC 7102</strain>
    </source>
</reference>
<dbReference type="EMBL" id="RSCL01000003">
    <property type="protein sequence ID" value="RUT08421.1"/>
    <property type="molecule type" value="Genomic_DNA"/>
</dbReference>
<proteinExistence type="predicted"/>
<protein>
    <submittedName>
        <fullName evidence="1">Uncharacterized protein</fullName>
    </submittedName>
</protein>
<gene>
    <name evidence="1" type="ORF">DSM106972_015890</name>
</gene>
<dbReference type="AlphaFoldDB" id="A0A3S1AT49"/>
<comment type="caution">
    <text evidence="1">The sequence shown here is derived from an EMBL/GenBank/DDBJ whole genome shotgun (WGS) entry which is preliminary data.</text>
</comment>
<name>A0A3S1AT49_9CYAN</name>
<keyword evidence="2" id="KW-1185">Reference proteome</keyword>
<organism evidence="1 2">
    <name type="scientific">Dulcicalothrix desertica PCC 7102</name>
    <dbReference type="NCBI Taxonomy" id="232991"/>
    <lineage>
        <taxon>Bacteria</taxon>
        <taxon>Bacillati</taxon>
        <taxon>Cyanobacteriota</taxon>
        <taxon>Cyanophyceae</taxon>
        <taxon>Nostocales</taxon>
        <taxon>Calotrichaceae</taxon>
        <taxon>Dulcicalothrix</taxon>
    </lineage>
</organism>
<dbReference type="Proteomes" id="UP000271624">
    <property type="component" value="Unassembled WGS sequence"/>
</dbReference>
<evidence type="ECO:0000313" key="1">
    <source>
        <dbReference type="EMBL" id="RUT08421.1"/>
    </source>
</evidence>
<accession>A0A3S1AT49</accession>
<reference evidence="1" key="2">
    <citation type="journal article" date="2019" name="Genome Biol. Evol.">
        <title>Day and night: Metabolic profiles and evolutionary relationships of six axenic non-marine cyanobacteria.</title>
        <authorList>
            <person name="Will S.E."/>
            <person name="Henke P."/>
            <person name="Boedeker C."/>
            <person name="Huang S."/>
            <person name="Brinkmann H."/>
            <person name="Rohde M."/>
            <person name="Jarek M."/>
            <person name="Friedl T."/>
            <person name="Seufert S."/>
            <person name="Schumacher M."/>
            <person name="Overmann J."/>
            <person name="Neumann-Schaal M."/>
            <person name="Petersen J."/>
        </authorList>
    </citation>
    <scope>NUCLEOTIDE SEQUENCE [LARGE SCALE GENOMIC DNA]</scope>
    <source>
        <strain evidence="1">PCC 7102</strain>
    </source>
</reference>